<feature type="transmembrane region" description="Helical" evidence="1">
    <location>
        <begin position="277"/>
        <end position="296"/>
    </location>
</feature>
<sequence>MTYTLHVIAREVPANDADVFTFLEQVAGHTVSMAPSQQLKNFRDAALKLFPCLSSYAATDAAIDDCPWADGPLGENFKGGYGTIGIARRHGEVIPHLIRIASDLGVTVADEQSGAVHRPLTYQVVLERAVPGVEMEVAAAQLAELMNQPLDQMVTLLKSGRRTLVKRGLTRAQADIYVVALRDRASCVASIVADPRKPAPAPAPVAARTAAHKAVRKAPQAQVAQAPVPDVEQPEYAGIEADDNLFMAAEAQRMAAMTVAGSLILGVLFALRIKSPFIMPGLLAMSVLGVMAVVQFGKALESTRFRMLCFALLALLPGIGTLLLGWTYFRAAGILNNSDITSGNGLAGASVVRELGGMPEGAMLPSVKVLLALLVLAAIGGAMFAPVGH</sequence>
<dbReference type="RefSeq" id="WP_155456522.1">
    <property type="nucleotide sequence ID" value="NZ_WNKX01000024.1"/>
</dbReference>
<feature type="transmembrane region" description="Helical" evidence="1">
    <location>
        <begin position="254"/>
        <end position="271"/>
    </location>
</feature>
<evidence type="ECO:0000313" key="3">
    <source>
        <dbReference type="Proteomes" id="UP000472320"/>
    </source>
</evidence>
<accession>A0A6L6QPZ5</accession>
<keyword evidence="3" id="KW-1185">Reference proteome</keyword>
<dbReference type="OrthoDB" id="8757360at2"/>
<proteinExistence type="predicted"/>
<evidence type="ECO:0000256" key="1">
    <source>
        <dbReference type="SAM" id="Phobius"/>
    </source>
</evidence>
<reference evidence="2 3" key="1">
    <citation type="submission" date="2019-11" db="EMBL/GenBank/DDBJ databases">
        <title>Type strains purchased from KCTC, JCM and DSMZ.</title>
        <authorList>
            <person name="Lu H."/>
        </authorList>
    </citation>
    <scope>NUCLEOTIDE SEQUENCE [LARGE SCALE GENOMIC DNA]</scope>
    <source>
        <strain evidence="2 3">JCM 31587</strain>
    </source>
</reference>
<evidence type="ECO:0008006" key="4">
    <source>
        <dbReference type="Google" id="ProtNLM"/>
    </source>
</evidence>
<organism evidence="2 3">
    <name type="scientific">Massilia eburnea</name>
    <dbReference type="NCBI Taxonomy" id="1776165"/>
    <lineage>
        <taxon>Bacteria</taxon>
        <taxon>Pseudomonadati</taxon>
        <taxon>Pseudomonadota</taxon>
        <taxon>Betaproteobacteria</taxon>
        <taxon>Burkholderiales</taxon>
        <taxon>Oxalobacteraceae</taxon>
        <taxon>Telluria group</taxon>
        <taxon>Massilia</taxon>
    </lineage>
</organism>
<dbReference type="AlphaFoldDB" id="A0A6L6QPZ5"/>
<keyword evidence="1" id="KW-0472">Membrane</keyword>
<feature type="transmembrane region" description="Helical" evidence="1">
    <location>
        <begin position="308"/>
        <end position="329"/>
    </location>
</feature>
<name>A0A6L6QPZ5_9BURK</name>
<keyword evidence="1" id="KW-1133">Transmembrane helix</keyword>
<feature type="transmembrane region" description="Helical" evidence="1">
    <location>
        <begin position="369"/>
        <end position="387"/>
    </location>
</feature>
<evidence type="ECO:0000313" key="2">
    <source>
        <dbReference type="EMBL" id="MTW13613.1"/>
    </source>
</evidence>
<keyword evidence="1" id="KW-0812">Transmembrane</keyword>
<comment type="caution">
    <text evidence="2">The sequence shown here is derived from an EMBL/GenBank/DDBJ whole genome shotgun (WGS) entry which is preliminary data.</text>
</comment>
<protein>
    <recommendedName>
        <fullName evidence="4">Transmembrane protein</fullName>
    </recommendedName>
</protein>
<gene>
    <name evidence="2" type="ORF">GM658_23670</name>
</gene>
<dbReference type="EMBL" id="WNKX01000024">
    <property type="protein sequence ID" value="MTW13613.1"/>
    <property type="molecule type" value="Genomic_DNA"/>
</dbReference>
<dbReference type="Proteomes" id="UP000472320">
    <property type="component" value="Unassembled WGS sequence"/>
</dbReference>